<dbReference type="PRINTS" id="PR00080">
    <property type="entry name" value="SDRFAMILY"/>
</dbReference>
<proteinExistence type="inferred from homology"/>
<dbReference type="Pfam" id="PF13561">
    <property type="entry name" value="adh_short_C2"/>
    <property type="match status" value="1"/>
</dbReference>
<evidence type="ECO:0000259" key="2">
    <source>
        <dbReference type="SMART" id="SM00822"/>
    </source>
</evidence>
<dbReference type="InterPro" id="IPR036291">
    <property type="entry name" value="NAD(P)-bd_dom_sf"/>
</dbReference>
<dbReference type="Gene3D" id="3.40.50.720">
    <property type="entry name" value="NAD(P)-binding Rossmann-like Domain"/>
    <property type="match status" value="1"/>
</dbReference>
<gene>
    <name evidence="3" type="ORF">BG36_11405</name>
</gene>
<organism evidence="3 4">
    <name type="scientific">Aquamicrobium defluvii</name>
    <dbReference type="NCBI Taxonomy" id="69279"/>
    <lineage>
        <taxon>Bacteria</taxon>
        <taxon>Pseudomonadati</taxon>
        <taxon>Pseudomonadota</taxon>
        <taxon>Alphaproteobacteria</taxon>
        <taxon>Hyphomicrobiales</taxon>
        <taxon>Phyllobacteriaceae</taxon>
        <taxon>Aquamicrobium</taxon>
    </lineage>
</organism>
<dbReference type="PROSITE" id="PS00061">
    <property type="entry name" value="ADH_SHORT"/>
    <property type="match status" value="1"/>
</dbReference>
<comment type="caution">
    <text evidence="3">The sequence shown here is derived from an EMBL/GenBank/DDBJ whole genome shotgun (WGS) entry which is preliminary data.</text>
</comment>
<evidence type="ECO:0000313" key="3">
    <source>
        <dbReference type="EMBL" id="EXL03611.1"/>
    </source>
</evidence>
<evidence type="ECO:0000256" key="1">
    <source>
        <dbReference type="ARBA" id="ARBA00006484"/>
    </source>
</evidence>
<dbReference type="Proteomes" id="UP000019849">
    <property type="component" value="Unassembled WGS sequence"/>
</dbReference>
<dbReference type="FunFam" id="3.40.50.720:FF:000084">
    <property type="entry name" value="Short-chain dehydrogenase reductase"/>
    <property type="match status" value="1"/>
</dbReference>
<dbReference type="STRING" id="69279.BG36_11405"/>
<evidence type="ECO:0000313" key="4">
    <source>
        <dbReference type="Proteomes" id="UP000019849"/>
    </source>
</evidence>
<dbReference type="PANTHER" id="PTHR42760:SF123">
    <property type="entry name" value="OXIDOREDUCTASE"/>
    <property type="match status" value="1"/>
</dbReference>
<dbReference type="InterPro" id="IPR057326">
    <property type="entry name" value="KR_dom"/>
</dbReference>
<reference evidence="3 4" key="1">
    <citation type="submission" date="2014-02" db="EMBL/GenBank/DDBJ databases">
        <title>Aquamicrobium defluvii Genome sequencing.</title>
        <authorList>
            <person name="Wang X."/>
        </authorList>
    </citation>
    <scope>NUCLEOTIDE SEQUENCE [LARGE SCALE GENOMIC DNA]</scope>
    <source>
        <strain evidence="3 4">W13Z1</strain>
    </source>
</reference>
<dbReference type="SMART" id="SM00822">
    <property type="entry name" value="PKS_KR"/>
    <property type="match status" value="1"/>
</dbReference>
<feature type="domain" description="Ketoreductase" evidence="2">
    <location>
        <begin position="17"/>
        <end position="183"/>
    </location>
</feature>
<protein>
    <submittedName>
        <fullName evidence="3">2-deoxy-D-gluconate 3-dehydrogenase</fullName>
    </submittedName>
</protein>
<dbReference type="CDD" id="cd05233">
    <property type="entry name" value="SDR_c"/>
    <property type="match status" value="1"/>
</dbReference>
<dbReference type="AlphaFoldDB" id="A0A011UBX0"/>
<dbReference type="OrthoDB" id="9779623at2"/>
<dbReference type="EMBL" id="JENY01000024">
    <property type="protein sequence ID" value="EXL03611.1"/>
    <property type="molecule type" value="Genomic_DNA"/>
</dbReference>
<dbReference type="PATRIC" id="fig|69279.3.peg.3371"/>
<dbReference type="PRINTS" id="PR00081">
    <property type="entry name" value="GDHRDH"/>
</dbReference>
<dbReference type="SUPFAM" id="SSF51735">
    <property type="entry name" value="NAD(P)-binding Rossmann-fold domains"/>
    <property type="match status" value="1"/>
</dbReference>
<comment type="similarity">
    <text evidence="1">Belongs to the short-chain dehydrogenases/reductases (SDR) family.</text>
</comment>
<accession>A0A011UBX0</accession>
<dbReference type="GO" id="GO:0030497">
    <property type="term" value="P:fatty acid elongation"/>
    <property type="evidence" value="ECO:0007669"/>
    <property type="project" value="TreeGrafter"/>
</dbReference>
<dbReference type="eggNOG" id="COG1028">
    <property type="taxonomic scope" value="Bacteria"/>
</dbReference>
<sequence>MVVRERVQWRDWKQMTGYTVVTGAASGMGRAIAEALAKDGERLVLIDIDPLVHELSLPAGGDAIITRVADISDAESIRSILDRVNSEHGPTLKLVNNAAMMRNKPLAELSLDDWKKLLDVNLTGAFILSQAVGRHMRAAGDGAIVHIGSVAAAFGRNGGGAYSAAKAGIVGLSNTICVEWGAYGIRSNVVHPGLMRTPLSEAFYRDTHVNAQRRAQISLGRPGVGEDVAQVVRFLLSDGGRYMSGAEITVDGGFSRMALKNYPVPKI</sequence>
<name>A0A011UBX0_9HYPH</name>
<dbReference type="GO" id="GO:0016616">
    <property type="term" value="F:oxidoreductase activity, acting on the CH-OH group of donors, NAD or NADP as acceptor"/>
    <property type="evidence" value="ECO:0007669"/>
    <property type="project" value="UniProtKB-ARBA"/>
</dbReference>
<dbReference type="HOGENOM" id="CLU_010194_1_1_5"/>
<dbReference type="InterPro" id="IPR002347">
    <property type="entry name" value="SDR_fam"/>
</dbReference>
<dbReference type="InterPro" id="IPR020904">
    <property type="entry name" value="Sc_DH/Rdtase_CS"/>
</dbReference>
<dbReference type="PANTHER" id="PTHR42760">
    <property type="entry name" value="SHORT-CHAIN DEHYDROGENASES/REDUCTASES FAMILY MEMBER"/>
    <property type="match status" value="1"/>
</dbReference>